<proteinExistence type="predicted"/>
<protein>
    <submittedName>
        <fullName evidence="3">Cupin domain-containing protein</fullName>
    </submittedName>
</protein>
<dbReference type="Gene3D" id="2.60.120.10">
    <property type="entry name" value="Jelly Rolls"/>
    <property type="match status" value="1"/>
</dbReference>
<dbReference type="Pfam" id="PF07883">
    <property type="entry name" value="Cupin_2"/>
    <property type="match status" value="1"/>
</dbReference>
<dbReference type="EMBL" id="CP130953">
    <property type="protein sequence ID" value="WLF44370.1"/>
    <property type="molecule type" value="Genomic_DNA"/>
</dbReference>
<dbReference type="InterPro" id="IPR013096">
    <property type="entry name" value="Cupin_2"/>
</dbReference>
<evidence type="ECO:0000313" key="5">
    <source>
        <dbReference type="Proteomes" id="UP001231166"/>
    </source>
</evidence>
<evidence type="ECO:0000313" key="3">
    <source>
        <dbReference type="EMBL" id="WLF44370.1"/>
    </source>
</evidence>
<dbReference type="InterPro" id="IPR014710">
    <property type="entry name" value="RmlC-like_jellyroll"/>
</dbReference>
<keyword evidence="4" id="KW-1185">Reference proteome</keyword>
<accession>A0AAX3Y833</accession>
<dbReference type="SUPFAM" id="SSF51182">
    <property type="entry name" value="RmlC-like cupins"/>
    <property type="match status" value="1"/>
</dbReference>
<dbReference type="Proteomes" id="UP001066327">
    <property type="component" value="Unassembled WGS sequence"/>
</dbReference>
<dbReference type="AlphaFoldDB" id="A0AAX3Y833"/>
<name>A0AAX3Y833_RHOOP</name>
<dbReference type="CDD" id="cd02233">
    <property type="entry name" value="cupin_HNL-like"/>
    <property type="match status" value="1"/>
</dbReference>
<gene>
    <name evidence="2" type="ORF">O4328_31990</name>
    <name evidence="3" type="ORF">Q5707_20550</name>
</gene>
<reference evidence="2" key="1">
    <citation type="submission" date="2022-12" db="EMBL/GenBank/DDBJ databases">
        <authorList>
            <person name="Krivoruchko A.V."/>
            <person name="Elkin A."/>
        </authorList>
    </citation>
    <scope>NUCLEOTIDE SEQUENCE</scope>
    <source>
        <strain evidence="2">IEGM 249</strain>
    </source>
</reference>
<evidence type="ECO:0000313" key="2">
    <source>
        <dbReference type="EMBL" id="MCZ4588243.1"/>
    </source>
</evidence>
<dbReference type="PANTHER" id="PTHR43698">
    <property type="entry name" value="RIBD C-TERMINAL DOMAIN CONTAINING PROTEIN"/>
    <property type="match status" value="1"/>
</dbReference>
<dbReference type="InterPro" id="IPR047263">
    <property type="entry name" value="HNL-like_cupin"/>
</dbReference>
<dbReference type="InterPro" id="IPR011051">
    <property type="entry name" value="RmlC_Cupin_sf"/>
</dbReference>
<dbReference type="GeneID" id="69892110"/>
<organism evidence="3 5">
    <name type="scientific">Rhodococcus opacus</name>
    <name type="common">Nocardia opaca</name>
    <dbReference type="NCBI Taxonomy" id="37919"/>
    <lineage>
        <taxon>Bacteria</taxon>
        <taxon>Bacillati</taxon>
        <taxon>Actinomycetota</taxon>
        <taxon>Actinomycetes</taxon>
        <taxon>Mycobacteriales</taxon>
        <taxon>Nocardiaceae</taxon>
        <taxon>Rhodococcus</taxon>
    </lineage>
</organism>
<dbReference type="Proteomes" id="UP001231166">
    <property type="component" value="Chromosome"/>
</dbReference>
<dbReference type="PANTHER" id="PTHR43698:SF1">
    <property type="entry name" value="BLL4564 PROTEIN"/>
    <property type="match status" value="1"/>
</dbReference>
<dbReference type="EMBL" id="JAPWIS010000021">
    <property type="protein sequence ID" value="MCZ4588243.1"/>
    <property type="molecule type" value="Genomic_DNA"/>
</dbReference>
<feature type="domain" description="Cupin type-2" evidence="1">
    <location>
        <begin position="48"/>
        <end position="99"/>
    </location>
</feature>
<dbReference type="RefSeq" id="WP_005242263.1">
    <property type="nucleotide sequence ID" value="NZ_CP130953.1"/>
</dbReference>
<evidence type="ECO:0000313" key="4">
    <source>
        <dbReference type="Proteomes" id="UP001066327"/>
    </source>
</evidence>
<sequence>MLTVIRGANSEPSALAQGTFTGEAWRDMVMAPTDGVAIGNNFFAPCSRTYWHSHVGGQLLIVMAGEGHVSDENGIVTVRAGDMVWTPPGVRHWHGAADDRFMLHTSVTLGATNWESEVTDAEYGEARA</sequence>
<evidence type="ECO:0000259" key="1">
    <source>
        <dbReference type="Pfam" id="PF07883"/>
    </source>
</evidence>
<reference evidence="3" key="2">
    <citation type="submission" date="2023-07" db="EMBL/GenBank/DDBJ databases">
        <title>Genomic analysis of Rhodococcus opacus VOC-14 with glycol ethers degradation activity.</title>
        <authorList>
            <person name="Narkevich D.A."/>
            <person name="Hlushen A.M."/>
            <person name="Akhremchuk A.E."/>
            <person name="Sikolenko M.A."/>
            <person name="Valentovich L.N."/>
        </authorList>
    </citation>
    <scope>NUCLEOTIDE SEQUENCE</scope>
    <source>
        <strain evidence="3">VOC-14</strain>
    </source>
</reference>